<accession>A0A9P8NRL7</accession>
<dbReference type="AlphaFoldDB" id="A0A9P8NRL7"/>
<comment type="caution">
    <text evidence="1">The sequence shown here is derived from an EMBL/GenBank/DDBJ whole genome shotgun (WGS) entry which is preliminary data.</text>
</comment>
<keyword evidence="2" id="KW-1185">Reference proteome</keyword>
<dbReference type="EMBL" id="JAEUBD010001571">
    <property type="protein sequence ID" value="KAH3658710.1"/>
    <property type="molecule type" value="Genomic_DNA"/>
</dbReference>
<organism evidence="1 2">
    <name type="scientific">Ogataea polymorpha</name>
    <dbReference type="NCBI Taxonomy" id="460523"/>
    <lineage>
        <taxon>Eukaryota</taxon>
        <taxon>Fungi</taxon>
        <taxon>Dikarya</taxon>
        <taxon>Ascomycota</taxon>
        <taxon>Saccharomycotina</taxon>
        <taxon>Pichiomycetes</taxon>
        <taxon>Pichiales</taxon>
        <taxon>Pichiaceae</taxon>
        <taxon>Ogataea</taxon>
    </lineage>
</organism>
<sequence length="307" mass="32793">MELVKFASLGMLMNNSVLVGPRDGFVWVEVMEIHASGRLSCNFGMGDGCGKTALVWERRLTSGSSKMPNGTGEISSSLIGVYCCRYTFSDGLNMALLAEYDRNLLVELIGGVVGTALETLAERIESRSTLSCGTWSEVLLAFGSWGTCKNVEPASCWSDQMLLWMDDDRIRDCAGWLRKFGSSYTALSPGLMLTLSEPVSGGISGVFAALADDTCPALDTSFVGSVPLRCLVRIPTLEAELTEHEFIGSSAGVPSRPCSNPRKLDRSIEADRCCAPAVFGSCGGVSSTLGFCWKSPNKGRPCCIGSV</sequence>
<reference evidence="1" key="1">
    <citation type="journal article" date="2021" name="Open Biol.">
        <title>Shared evolutionary footprints suggest mitochondrial oxidative damage underlies multiple complex I losses in fungi.</title>
        <authorList>
            <person name="Schikora-Tamarit M.A."/>
            <person name="Marcet-Houben M."/>
            <person name="Nosek J."/>
            <person name="Gabaldon T."/>
        </authorList>
    </citation>
    <scope>NUCLEOTIDE SEQUENCE</scope>
    <source>
        <strain evidence="1">NCAIM Y.01608</strain>
    </source>
</reference>
<dbReference type="Proteomes" id="UP000788993">
    <property type="component" value="Unassembled WGS sequence"/>
</dbReference>
<evidence type="ECO:0000313" key="2">
    <source>
        <dbReference type="Proteomes" id="UP000788993"/>
    </source>
</evidence>
<reference evidence="1" key="2">
    <citation type="submission" date="2021-01" db="EMBL/GenBank/DDBJ databases">
        <authorList>
            <person name="Schikora-Tamarit M.A."/>
        </authorList>
    </citation>
    <scope>NUCLEOTIDE SEQUENCE</scope>
    <source>
        <strain evidence="1">NCAIM Y.01608</strain>
    </source>
</reference>
<proteinExistence type="predicted"/>
<evidence type="ECO:0000313" key="1">
    <source>
        <dbReference type="EMBL" id="KAH3658710.1"/>
    </source>
</evidence>
<gene>
    <name evidence="1" type="ORF">OGATHE_006434</name>
</gene>
<protein>
    <submittedName>
        <fullName evidence="1">Uncharacterized protein</fullName>
    </submittedName>
</protein>
<name>A0A9P8NRL7_9ASCO</name>